<keyword evidence="1" id="KW-0472">Membrane</keyword>
<evidence type="ECO:0000313" key="2">
    <source>
        <dbReference type="EMBL" id="TRX05387.1"/>
    </source>
</evidence>
<accession>A0A553BCF5</accession>
<dbReference type="RefSeq" id="WP_143388072.1">
    <property type="nucleotide sequence ID" value="NZ_VJZL01000039.1"/>
</dbReference>
<comment type="caution">
    <text evidence="3">The sequence shown here is derived from an EMBL/GenBank/DDBJ whole genome shotgun (WGS) entry which is preliminary data.</text>
</comment>
<evidence type="ECO:0000313" key="3">
    <source>
        <dbReference type="EMBL" id="TRX05931.1"/>
    </source>
</evidence>
<dbReference type="Proteomes" id="UP000318669">
    <property type="component" value="Unassembled WGS sequence"/>
</dbReference>
<proteinExistence type="predicted"/>
<gene>
    <name evidence="3" type="ORF">FNW11_15270</name>
    <name evidence="2" type="ORF">FNW12_11020</name>
</gene>
<protein>
    <recommendedName>
        <fullName evidence="6">DUF1761 domain-containing protein</fullName>
    </recommendedName>
</protein>
<evidence type="ECO:0000313" key="4">
    <source>
        <dbReference type="Proteomes" id="UP000318528"/>
    </source>
</evidence>
<sequence>MKNFLVSGIVGGIIYFLLGWLFYGILFKDAFPSNGNENYLMIFLGCLTFGLFTAYIFTKWAGISNWITGFGAGAILGLFMAFYLDFFANSMKLTPDINFQIMALDIAITVVMSALTGAVIALVNGKLK</sequence>
<dbReference type="EMBL" id="VJZL01000039">
    <property type="protein sequence ID" value="TRX05931.1"/>
    <property type="molecule type" value="Genomic_DNA"/>
</dbReference>
<dbReference type="OrthoDB" id="1437499at2"/>
<reference evidence="4 5" key="1">
    <citation type="submission" date="2019-07" db="EMBL/GenBank/DDBJ databases">
        <title>Novel species of Flavobacterium.</title>
        <authorList>
            <person name="Liu Q."/>
            <person name="Xin Y.-H."/>
        </authorList>
    </citation>
    <scope>NUCLEOTIDE SEQUENCE [LARGE SCALE GENOMIC DNA]</scope>
    <source>
        <strain evidence="2 4">GSP39</strain>
        <strain evidence="3 5">GSR22</strain>
    </source>
</reference>
<keyword evidence="1" id="KW-1133">Transmembrane helix</keyword>
<dbReference type="AlphaFoldDB" id="A0A553BCF5"/>
<dbReference type="EMBL" id="VJZN01000017">
    <property type="protein sequence ID" value="TRX05387.1"/>
    <property type="molecule type" value="Genomic_DNA"/>
</dbReference>
<feature type="transmembrane region" description="Helical" evidence="1">
    <location>
        <begin position="63"/>
        <end position="87"/>
    </location>
</feature>
<feature type="transmembrane region" description="Helical" evidence="1">
    <location>
        <begin position="99"/>
        <end position="123"/>
    </location>
</feature>
<evidence type="ECO:0000313" key="5">
    <source>
        <dbReference type="Proteomes" id="UP000318669"/>
    </source>
</evidence>
<feature type="transmembrane region" description="Helical" evidence="1">
    <location>
        <begin position="39"/>
        <end position="57"/>
    </location>
</feature>
<evidence type="ECO:0008006" key="6">
    <source>
        <dbReference type="Google" id="ProtNLM"/>
    </source>
</evidence>
<feature type="transmembrane region" description="Helical" evidence="1">
    <location>
        <begin position="6"/>
        <end position="27"/>
    </location>
</feature>
<organism evidence="3 5">
    <name type="scientific">Flavobacterium gawalongense</name>
    <dbReference type="NCBI Taxonomy" id="2594432"/>
    <lineage>
        <taxon>Bacteria</taxon>
        <taxon>Pseudomonadati</taxon>
        <taxon>Bacteroidota</taxon>
        <taxon>Flavobacteriia</taxon>
        <taxon>Flavobacteriales</taxon>
        <taxon>Flavobacteriaceae</taxon>
        <taxon>Flavobacterium</taxon>
    </lineage>
</organism>
<evidence type="ECO:0000256" key="1">
    <source>
        <dbReference type="SAM" id="Phobius"/>
    </source>
</evidence>
<name>A0A553BCF5_9FLAO</name>
<keyword evidence="4" id="KW-1185">Reference proteome</keyword>
<keyword evidence="1" id="KW-0812">Transmembrane</keyword>
<dbReference type="Proteomes" id="UP000318528">
    <property type="component" value="Unassembled WGS sequence"/>
</dbReference>